<dbReference type="NCBIfam" id="TIGR02595">
    <property type="entry name" value="PEP_CTERM"/>
    <property type="match status" value="1"/>
</dbReference>
<name>A0AA48WKJ9_9BURK</name>
<keyword evidence="3" id="KW-1185">Reference proteome</keyword>
<dbReference type="Proteomes" id="UP000662888">
    <property type="component" value="Chromosome"/>
</dbReference>
<evidence type="ECO:0000313" key="3">
    <source>
        <dbReference type="Proteomes" id="UP000662888"/>
    </source>
</evidence>
<organism evidence="2 3">
    <name type="scientific">Massilia antarctica</name>
    <dbReference type="NCBI Taxonomy" id="2765360"/>
    <lineage>
        <taxon>Bacteria</taxon>
        <taxon>Pseudomonadati</taxon>
        <taxon>Pseudomonadota</taxon>
        <taxon>Betaproteobacteria</taxon>
        <taxon>Burkholderiales</taxon>
        <taxon>Oxalobacteraceae</taxon>
        <taxon>Telluria group</taxon>
        <taxon>Massilia</taxon>
    </lineage>
</organism>
<dbReference type="NCBIfam" id="TIGR03370">
    <property type="entry name" value="VPLPA-CTERM"/>
    <property type="match status" value="1"/>
</dbReference>
<evidence type="ECO:0000259" key="1">
    <source>
        <dbReference type="Pfam" id="PF07589"/>
    </source>
</evidence>
<dbReference type="InterPro" id="IPR013424">
    <property type="entry name" value="Ice-binding_C"/>
</dbReference>
<dbReference type="InterPro" id="IPR022472">
    <property type="entry name" value="VPLPA-CTERM"/>
</dbReference>
<dbReference type="EMBL" id="CP065053">
    <property type="protein sequence ID" value="QPI53302.1"/>
    <property type="molecule type" value="Genomic_DNA"/>
</dbReference>
<gene>
    <name evidence="2" type="ORF">IV454_16760</name>
</gene>
<proteinExistence type="predicted"/>
<protein>
    <submittedName>
        <fullName evidence="2">PEP-CTERM sorting domain-containing protein</fullName>
    </submittedName>
</protein>
<evidence type="ECO:0000313" key="2">
    <source>
        <dbReference type="EMBL" id="QPI53302.1"/>
    </source>
</evidence>
<reference evidence="2 3" key="1">
    <citation type="submission" date="2020-11" db="EMBL/GenBank/DDBJ databases">
        <authorList>
            <person name="Sun Q."/>
        </authorList>
    </citation>
    <scope>NUCLEOTIDE SEQUENCE [LARGE SCALE GENOMIC DNA]</scope>
    <source>
        <strain evidence="2 3">P8398</strain>
    </source>
</reference>
<dbReference type="Pfam" id="PF07589">
    <property type="entry name" value="PEP-CTERM"/>
    <property type="match status" value="1"/>
</dbReference>
<sequence length="91" mass="9644">MLDGAIPFTMSSGHVSLTTDFNLSLQGLIMVSAYPSVTPQYPSGIDSFASLRVANPMLTIYTSAVPEPASYGMLLAGAAVIGLVRRRRRPA</sequence>
<accession>A0AA48WKJ9</accession>
<feature type="domain" description="Ice-binding protein C-terminal" evidence="1">
    <location>
        <begin position="64"/>
        <end position="88"/>
    </location>
</feature>